<evidence type="ECO:0000313" key="2">
    <source>
        <dbReference type="EMBL" id="TQD73452.1"/>
    </source>
</evidence>
<dbReference type="Proteomes" id="UP000315295">
    <property type="component" value="Unassembled WGS sequence"/>
</dbReference>
<proteinExistence type="predicted"/>
<comment type="caution">
    <text evidence="2">The sequence shown here is derived from an EMBL/GenBank/DDBJ whole genome shotgun (WGS) entry which is preliminary data.</text>
</comment>
<dbReference type="STRING" id="106549.A0A540KHG8"/>
<organism evidence="2 3">
    <name type="scientific">Malus baccata</name>
    <name type="common">Siberian crab apple</name>
    <name type="synonym">Pyrus baccata</name>
    <dbReference type="NCBI Taxonomy" id="106549"/>
    <lineage>
        <taxon>Eukaryota</taxon>
        <taxon>Viridiplantae</taxon>
        <taxon>Streptophyta</taxon>
        <taxon>Embryophyta</taxon>
        <taxon>Tracheophyta</taxon>
        <taxon>Spermatophyta</taxon>
        <taxon>Magnoliopsida</taxon>
        <taxon>eudicotyledons</taxon>
        <taxon>Gunneridae</taxon>
        <taxon>Pentapetalae</taxon>
        <taxon>rosids</taxon>
        <taxon>fabids</taxon>
        <taxon>Rosales</taxon>
        <taxon>Rosaceae</taxon>
        <taxon>Amygdaloideae</taxon>
        <taxon>Maleae</taxon>
        <taxon>Malus</taxon>
    </lineage>
</organism>
<reference evidence="2 3" key="1">
    <citation type="journal article" date="2019" name="G3 (Bethesda)">
        <title>Sequencing of a Wild Apple (Malus baccata) Genome Unravels the Differences Between Cultivated and Wild Apple Species Regarding Disease Resistance and Cold Tolerance.</title>
        <authorList>
            <person name="Chen X."/>
        </authorList>
    </citation>
    <scope>NUCLEOTIDE SEQUENCE [LARGE SCALE GENOMIC DNA]</scope>
    <source>
        <strain evidence="3">cv. Shandingzi</strain>
        <tissue evidence="2">Leaves</tissue>
    </source>
</reference>
<keyword evidence="3" id="KW-1185">Reference proteome</keyword>
<sequence length="402" mass="46383">MLIDEGIETEPPAFNLMEYDHIHHFPIPNNVEGSVDERPRMTCRAQAPRGINRPHWAPNGTKEVMKFNEKGQPVEPSHTVARFSRFLGMLSQEASYFPINVVDWRHFYKGSNMDRAWQRIKANLKKAYYTPCLHSPSAERFHCQDGRVNQGQWKLLVQLWDTGDAQEQVNGSKPDCITFFTLTHTRKNKEPVDARSAAIIDEFNTKLKLYADRNEIITEQVCHNVYTDVLGPERYNLVRGFGTEVVWSDVSGIRTEKRGICREVEAITAAYKEQIKVANIEIERLKMEASERKERQRIEQANVVAQLRKEQTNSMVVHNKRMQLEVENMKGELRAAMMSAPMRAADAGIVEPKRVDVSQACVTRTEQGTIWRSRQVEKLKMKALLCCTITAQRMRWSIVHAW</sequence>
<dbReference type="EMBL" id="VIEB01001286">
    <property type="protein sequence ID" value="TQD73452.1"/>
    <property type="molecule type" value="Genomic_DNA"/>
</dbReference>
<protein>
    <recommendedName>
        <fullName evidence="4">Transposase, Ptta/En/Spm, plant</fullName>
    </recommendedName>
</protein>
<accession>A0A540KHG8</accession>
<feature type="coiled-coil region" evidence="1">
    <location>
        <begin position="268"/>
        <end position="295"/>
    </location>
</feature>
<dbReference type="AlphaFoldDB" id="A0A540KHG8"/>
<name>A0A540KHG8_MALBA</name>
<keyword evidence="1" id="KW-0175">Coiled coil</keyword>
<dbReference type="PANTHER" id="PTHR33144:SF45">
    <property type="entry name" value="TRANSPOSASE TNP1_EN_SPM-LIKE DOMAIN-CONTAINING PROTEIN"/>
    <property type="match status" value="1"/>
</dbReference>
<evidence type="ECO:0000313" key="3">
    <source>
        <dbReference type="Proteomes" id="UP000315295"/>
    </source>
</evidence>
<dbReference type="PANTHER" id="PTHR33144">
    <property type="entry name" value="OS10G0409366 PROTEIN-RELATED"/>
    <property type="match status" value="1"/>
</dbReference>
<evidence type="ECO:0008006" key="4">
    <source>
        <dbReference type="Google" id="ProtNLM"/>
    </source>
</evidence>
<evidence type="ECO:0000256" key="1">
    <source>
        <dbReference type="SAM" id="Coils"/>
    </source>
</evidence>
<gene>
    <name evidence="2" type="ORF">C1H46_041038</name>
</gene>